<dbReference type="PANTHER" id="PTHR24559">
    <property type="entry name" value="TRANSPOSON TY3-I GAG-POL POLYPROTEIN"/>
    <property type="match status" value="1"/>
</dbReference>
<dbReference type="Gene3D" id="3.30.70.270">
    <property type="match status" value="1"/>
</dbReference>
<dbReference type="Pfam" id="PF00078">
    <property type="entry name" value="RVT_1"/>
    <property type="match status" value="1"/>
</dbReference>
<dbReference type="AlphaFoldDB" id="A0A371I2L3"/>
<dbReference type="InterPro" id="IPR043502">
    <property type="entry name" value="DNA/RNA_pol_sf"/>
</dbReference>
<dbReference type="InterPro" id="IPR043128">
    <property type="entry name" value="Rev_trsase/Diguanyl_cyclase"/>
</dbReference>
<dbReference type="SUPFAM" id="SSF56672">
    <property type="entry name" value="DNA/RNA polymerases"/>
    <property type="match status" value="1"/>
</dbReference>
<comment type="caution">
    <text evidence="2">The sequence shown here is derived from an EMBL/GenBank/DDBJ whole genome shotgun (WGS) entry which is preliminary data.</text>
</comment>
<reference evidence="2" key="1">
    <citation type="submission" date="2018-05" db="EMBL/GenBank/DDBJ databases">
        <title>Draft genome of Mucuna pruriens seed.</title>
        <authorList>
            <person name="Nnadi N.E."/>
            <person name="Vos R."/>
            <person name="Hasami M.H."/>
            <person name="Devisetty U.K."/>
            <person name="Aguiy J.C."/>
        </authorList>
    </citation>
    <scope>NUCLEOTIDE SEQUENCE [LARGE SCALE GENOMIC DNA]</scope>
    <source>
        <strain evidence="2">JCA_2017</strain>
    </source>
</reference>
<keyword evidence="3" id="KW-1185">Reference proteome</keyword>
<name>A0A371I2L3_MUCPR</name>
<gene>
    <name evidence="2" type="ORF">CR513_06398</name>
</gene>
<dbReference type="InterPro" id="IPR000477">
    <property type="entry name" value="RT_dom"/>
</dbReference>
<dbReference type="Proteomes" id="UP000257109">
    <property type="component" value="Unassembled WGS sequence"/>
</dbReference>
<evidence type="ECO:0000313" key="3">
    <source>
        <dbReference type="Proteomes" id="UP000257109"/>
    </source>
</evidence>
<dbReference type="InterPro" id="IPR053134">
    <property type="entry name" value="RNA-dir_DNA_polymerase"/>
</dbReference>
<dbReference type="CDD" id="cd01647">
    <property type="entry name" value="RT_LTR"/>
    <property type="match status" value="1"/>
</dbReference>
<sequence>MCTDYTDLNKACAKDPYPLLSIDRLVDGVSSFALLSFINAYSGYNQIWMYSQDEEKTTFITDVGAFYYKVMPFGLKHAEATYQRLMDKIFKEIMGIDIEVYVDDMVVKSTVASKHYLALDRSSSQKVLGFHADRERHLGKPRKVSGNNWHEEPTKR</sequence>
<dbReference type="PANTHER" id="PTHR24559:SF430">
    <property type="entry name" value="RNA-DIRECTED DNA POLYMERASE"/>
    <property type="match status" value="1"/>
</dbReference>
<dbReference type="EMBL" id="QJKJ01001087">
    <property type="protein sequence ID" value="RDY09258.1"/>
    <property type="molecule type" value="Genomic_DNA"/>
</dbReference>
<feature type="domain" description="Reverse transcriptase" evidence="1">
    <location>
        <begin position="2"/>
        <end position="119"/>
    </location>
</feature>
<accession>A0A371I2L3</accession>
<dbReference type="OrthoDB" id="6516142at2759"/>
<evidence type="ECO:0000259" key="1">
    <source>
        <dbReference type="Pfam" id="PF00078"/>
    </source>
</evidence>
<evidence type="ECO:0000313" key="2">
    <source>
        <dbReference type="EMBL" id="RDY09258.1"/>
    </source>
</evidence>
<feature type="non-terminal residue" evidence="2">
    <location>
        <position position="1"/>
    </location>
</feature>
<protein>
    <recommendedName>
        <fullName evidence="1">Reverse transcriptase domain-containing protein</fullName>
    </recommendedName>
</protein>
<dbReference type="Gene3D" id="3.10.10.10">
    <property type="entry name" value="HIV Type 1 Reverse Transcriptase, subunit A, domain 1"/>
    <property type="match status" value="1"/>
</dbReference>
<organism evidence="2 3">
    <name type="scientific">Mucuna pruriens</name>
    <name type="common">Velvet bean</name>
    <name type="synonym">Dolichos pruriens</name>
    <dbReference type="NCBI Taxonomy" id="157652"/>
    <lineage>
        <taxon>Eukaryota</taxon>
        <taxon>Viridiplantae</taxon>
        <taxon>Streptophyta</taxon>
        <taxon>Embryophyta</taxon>
        <taxon>Tracheophyta</taxon>
        <taxon>Spermatophyta</taxon>
        <taxon>Magnoliopsida</taxon>
        <taxon>eudicotyledons</taxon>
        <taxon>Gunneridae</taxon>
        <taxon>Pentapetalae</taxon>
        <taxon>rosids</taxon>
        <taxon>fabids</taxon>
        <taxon>Fabales</taxon>
        <taxon>Fabaceae</taxon>
        <taxon>Papilionoideae</taxon>
        <taxon>50 kb inversion clade</taxon>
        <taxon>NPAAA clade</taxon>
        <taxon>indigoferoid/millettioid clade</taxon>
        <taxon>Phaseoleae</taxon>
        <taxon>Mucuna</taxon>
    </lineage>
</organism>
<proteinExistence type="predicted"/>